<feature type="transmembrane region" description="Helical" evidence="2">
    <location>
        <begin position="87"/>
        <end position="106"/>
    </location>
</feature>
<feature type="compositionally biased region" description="Pro residues" evidence="1">
    <location>
        <begin position="778"/>
        <end position="787"/>
    </location>
</feature>
<dbReference type="Proteomes" id="UP000307140">
    <property type="component" value="Unassembled WGS sequence"/>
</dbReference>
<dbReference type="AlphaFoldDB" id="A0A5S3NAP9"/>
<keyword evidence="2" id="KW-0472">Membrane</keyword>
<name>A0A5S3NAP9_9FLAO</name>
<gene>
    <name evidence="4" type="ORF">FDT66_02135</name>
</gene>
<evidence type="ECO:0000256" key="2">
    <source>
        <dbReference type="SAM" id="Phobius"/>
    </source>
</evidence>
<accession>A0A5S3NAP9</accession>
<dbReference type="EMBL" id="VANR01000001">
    <property type="protein sequence ID" value="TMM32285.1"/>
    <property type="molecule type" value="Genomic_DNA"/>
</dbReference>
<feature type="region of interest" description="Disordered" evidence="1">
    <location>
        <begin position="765"/>
        <end position="787"/>
    </location>
</feature>
<dbReference type="PANTHER" id="PTHR34978">
    <property type="entry name" value="POSSIBLE SENSOR-TRANSDUCER PROTEIN BLAR"/>
    <property type="match status" value="1"/>
</dbReference>
<evidence type="ECO:0000313" key="5">
    <source>
        <dbReference type="Proteomes" id="UP000307140"/>
    </source>
</evidence>
<sequence>MIIYLLKSATCLALLLFFYHFVLEKEKMHNFNRFYLLGSVFFSFLVPLTTFTTYVKPMVINTVPTTIEDSFFVENTNPIFIEESIDYSQLLLGVYVFICAILLFRFTRNLYKILKKIHKNEKVKQGKATLILVDDKILPHTFWNFIFINKKDYNNGKIEAELFTHELTHVTQKHTFDVLFIELLQAIFWINPLFIFLKKAIQLNHEYLADEKVINQYKNPFQYQHLLLNKAAWNNEYYLASNLNYSLTKKRLEMMTTQSSKTIIWLKKLAVMPLLAAFTFLFAERVEAQEKHEIIETVYEQPQNVQKIKDLSESEIYKKYYYKNLTIQRKDKNGKYVIKKYNELNEEEKSRLIPPPPLKLKKTTPTKAQFEALKDKTKYAVWIDGKVVDNSILNNYKYTDFARYSNSHVYKNARSKRFPQENQASLDTHKYFETQNKKRVEKFQKYLKEEYKVEEVEIIEEKPKKKKYIDSPIPTNKSSKQSIGASFTKKFIKAKENTSLEKYNYLNKLYEGDRNLKPHFVKSSKVRQDELNDLFSKLGSMYFKLPKSYKKKVKRPIPPHYPYLRLMKNNIVFYKLRDELTKEDKLLIPPPPPNPKASKEDILKAKKAYSNWEKRTGNDLSNKVKKENNTEIIYKYRFSIYLNEENRFDVFGKWVTLENLKKELSKTHKQIKKKNTKALLVVHPNAKKEISNKAQEILKKYGILITVVSKYIPWSSAKNIETPPPPPKPDWVYTYQRLAAKVKRTEDNRKANLIYLKEIYNNKMSNKEREKVTAPNKILPPPPPEKK</sequence>
<feature type="transmembrane region" description="Helical" evidence="2">
    <location>
        <begin position="34"/>
        <end position="55"/>
    </location>
</feature>
<protein>
    <submittedName>
        <fullName evidence="4">M56 family metallopeptidase</fullName>
    </submittedName>
</protein>
<organism evidence="4 5">
    <name type="scientific">Polaribacter aestuariivivens</name>
    <dbReference type="NCBI Taxonomy" id="2304626"/>
    <lineage>
        <taxon>Bacteria</taxon>
        <taxon>Pseudomonadati</taxon>
        <taxon>Bacteroidota</taxon>
        <taxon>Flavobacteriia</taxon>
        <taxon>Flavobacteriales</taxon>
        <taxon>Flavobacteriaceae</taxon>
    </lineage>
</organism>
<proteinExistence type="predicted"/>
<evidence type="ECO:0000256" key="1">
    <source>
        <dbReference type="SAM" id="MobiDB-lite"/>
    </source>
</evidence>
<dbReference type="Pfam" id="PF05569">
    <property type="entry name" value="Peptidase_M56"/>
    <property type="match status" value="1"/>
</dbReference>
<dbReference type="PANTHER" id="PTHR34978:SF3">
    <property type="entry name" value="SLR0241 PROTEIN"/>
    <property type="match status" value="1"/>
</dbReference>
<reference evidence="4 5" key="1">
    <citation type="submission" date="2019-05" db="EMBL/GenBank/DDBJ databases">
        <title>Polaribacter aestuariivivens sp. nov., isolated from a tidal flat.</title>
        <authorList>
            <person name="Yoon J.-H."/>
        </authorList>
    </citation>
    <scope>NUCLEOTIDE SEQUENCE [LARGE SCALE GENOMIC DNA]</scope>
    <source>
        <strain evidence="4 5">DBTF-3</strain>
    </source>
</reference>
<comment type="caution">
    <text evidence="4">The sequence shown here is derived from an EMBL/GenBank/DDBJ whole genome shotgun (WGS) entry which is preliminary data.</text>
</comment>
<evidence type="ECO:0000259" key="3">
    <source>
        <dbReference type="Pfam" id="PF05569"/>
    </source>
</evidence>
<keyword evidence="5" id="KW-1185">Reference proteome</keyword>
<evidence type="ECO:0000313" key="4">
    <source>
        <dbReference type="EMBL" id="TMM32285.1"/>
    </source>
</evidence>
<dbReference type="RefSeq" id="WP_138534497.1">
    <property type="nucleotide sequence ID" value="NZ_VANR01000001.1"/>
</dbReference>
<keyword evidence="2" id="KW-1133">Transmembrane helix</keyword>
<dbReference type="CDD" id="cd07341">
    <property type="entry name" value="M56_BlaR1_MecR1_like"/>
    <property type="match status" value="1"/>
</dbReference>
<keyword evidence="2" id="KW-0812">Transmembrane</keyword>
<dbReference type="OrthoDB" id="1522859at2"/>
<feature type="transmembrane region" description="Helical" evidence="2">
    <location>
        <begin position="6"/>
        <end position="22"/>
    </location>
</feature>
<dbReference type="InterPro" id="IPR052173">
    <property type="entry name" value="Beta-lactam_resp_regulator"/>
</dbReference>
<dbReference type="InterPro" id="IPR008756">
    <property type="entry name" value="Peptidase_M56"/>
</dbReference>
<feature type="domain" description="Peptidase M56" evidence="3">
    <location>
        <begin position="132"/>
        <end position="254"/>
    </location>
</feature>